<name>A0A4Y7TVR4_COPMI</name>
<evidence type="ECO:0000313" key="4">
    <source>
        <dbReference type="Proteomes" id="UP000298030"/>
    </source>
</evidence>
<dbReference type="InterPro" id="IPR003882">
    <property type="entry name" value="Pistil_extensin"/>
</dbReference>
<sequence length="207" mass="22533">MIVLPEDEVESGSPNERTPLKSPTGPPAQSATSYSQAPPPPYAPSSPISPVSPPGQAPWRPGPPLHSPTTPLAHPPRPQWQTDDDAIRGRALRRLFSAWITAWIVICLWGMFVGTIQISVNEITRETPAGMVYRWWEQGGIITFKIPDDLAGKKCDCSGTPTSTSTPFVPVTTPSPPLRPLPIDYPPTILREEVAEPRPQDTAKGTF</sequence>
<keyword evidence="4" id="KW-1185">Reference proteome</keyword>
<feature type="compositionally biased region" description="Acidic residues" evidence="1">
    <location>
        <begin position="1"/>
        <end position="10"/>
    </location>
</feature>
<dbReference type="PRINTS" id="PR01218">
    <property type="entry name" value="PSTLEXTENSIN"/>
</dbReference>
<keyword evidence="2" id="KW-0472">Membrane</keyword>
<evidence type="ECO:0000256" key="2">
    <source>
        <dbReference type="SAM" id="Phobius"/>
    </source>
</evidence>
<evidence type="ECO:0000256" key="1">
    <source>
        <dbReference type="SAM" id="MobiDB-lite"/>
    </source>
</evidence>
<keyword evidence="2" id="KW-0812">Transmembrane</keyword>
<protein>
    <submittedName>
        <fullName evidence="3">Uncharacterized protein</fullName>
    </submittedName>
</protein>
<proteinExistence type="predicted"/>
<dbReference type="EMBL" id="QPFP01000003">
    <property type="protein sequence ID" value="TEB38071.1"/>
    <property type="molecule type" value="Genomic_DNA"/>
</dbReference>
<feature type="region of interest" description="Disordered" evidence="1">
    <location>
        <begin position="1"/>
        <end position="83"/>
    </location>
</feature>
<evidence type="ECO:0000313" key="3">
    <source>
        <dbReference type="EMBL" id="TEB38071.1"/>
    </source>
</evidence>
<gene>
    <name evidence="3" type="ORF">FA13DRAFT_721197</name>
</gene>
<organism evidence="3 4">
    <name type="scientific">Coprinellus micaceus</name>
    <name type="common">Glistening ink-cap mushroom</name>
    <name type="synonym">Coprinus micaceus</name>
    <dbReference type="NCBI Taxonomy" id="71717"/>
    <lineage>
        <taxon>Eukaryota</taxon>
        <taxon>Fungi</taxon>
        <taxon>Dikarya</taxon>
        <taxon>Basidiomycota</taxon>
        <taxon>Agaricomycotina</taxon>
        <taxon>Agaricomycetes</taxon>
        <taxon>Agaricomycetidae</taxon>
        <taxon>Agaricales</taxon>
        <taxon>Agaricineae</taxon>
        <taxon>Psathyrellaceae</taxon>
        <taxon>Coprinellus</taxon>
    </lineage>
</organism>
<dbReference type="OrthoDB" id="10614087at2759"/>
<dbReference type="Proteomes" id="UP000298030">
    <property type="component" value="Unassembled WGS sequence"/>
</dbReference>
<reference evidence="3 4" key="1">
    <citation type="journal article" date="2019" name="Nat. Ecol. Evol.">
        <title>Megaphylogeny resolves global patterns of mushroom evolution.</title>
        <authorList>
            <person name="Varga T."/>
            <person name="Krizsan K."/>
            <person name="Foldi C."/>
            <person name="Dima B."/>
            <person name="Sanchez-Garcia M."/>
            <person name="Sanchez-Ramirez S."/>
            <person name="Szollosi G.J."/>
            <person name="Szarkandi J.G."/>
            <person name="Papp V."/>
            <person name="Albert L."/>
            <person name="Andreopoulos W."/>
            <person name="Angelini C."/>
            <person name="Antonin V."/>
            <person name="Barry K.W."/>
            <person name="Bougher N.L."/>
            <person name="Buchanan P."/>
            <person name="Buyck B."/>
            <person name="Bense V."/>
            <person name="Catcheside P."/>
            <person name="Chovatia M."/>
            <person name="Cooper J."/>
            <person name="Damon W."/>
            <person name="Desjardin D."/>
            <person name="Finy P."/>
            <person name="Geml J."/>
            <person name="Haridas S."/>
            <person name="Hughes K."/>
            <person name="Justo A."/>
            <person name="Karasinski D."/>
            <person name="Kautmanova I."/>
            <person name="Kiss B."/>
            <person name="Kocsube S."/>
            <person name="Kotiranta H."/>
            <person name="LaButti K.M."/>
            <person name="Lechner B.E."/>
            <person name="Liimatainen K."/>
            <person name="Lipzen A."/>
            <person name="Lukacs Z."/>
            <person name="Mihaltcheva S."/>
            <person name="Morgado L.N."/>
            <person name="Niskanen T."/>
            <person name="Noordeloos M.E."/>
            <person name="Ohm R.A."/>
            <person name="Ortiz-Santana B."/>
            <person name="Ovrebo C."/>
            <person name="Racz N."/>
            <person name="Riley R."/>
            <person name="Savchenko A."/>
            <person name="Shiryaev A."/>
            <person name="Soop K."/>
            <person name="Spirin V."/>
            <person name="Szebenyi C."/>
            <person name="Tomsovsky M."/>
            <person name="Tulloss R.E."/>
            <person name="Uehling J."/>
            <person name="Grigoriev I.V."/>
            <person name="Vagvolgyi C."/>
            <person name="Papp T."/>
            <person name="Martin F.M."/>
            <person name="Miettinen O."/>
            <person name="Hibbett D.S."/>
            <person name="Nagy L.G."/>
        </authorList>
    </citation>
    <scope>NUCLEOTIDE SEQUENCE [LARGE SCALE GENOMIC DNA]</scope>
    <source>
        <strain evidence="3 4">FP101781</strain>
    </source>
</reference>
<keyword evidence="2" id="KW-1133">Transmembrane helix</keyword>
<accession>A0A4Y7TVR4</accession>
<feature type="transmembrane region" description="Helical" evidence="2">
    <location>
        <begin position="96"/>
        <end position="118"/>
    </location>
</feature>
<comment type="caution">
    <text evidence="3">The sequence shown here is derived from an EMBL/GenBank/DDBJ whole genome shotgun (WGS) entry which is preliminary data.</text>
</comment>
<feature type="compositionally biased region" description="Low complexity" evidence="1">
    <location>
        <begin position="27"/>
        <end position="36"/>
    </location>
</feature>
<feature type="compositionally biased region" description="Pro residues" evidence="1">
    <location>
        <begin position="50"/>
        <end position="66"/>
    </location>
</feature>
<dbReference type="AlphaFoldDB" id="A0A4Y7TVR4"/>